<name>A0A444UPB5_ACIRT</name>
<dbReference type="PANTHER" id="PTHR31909">
    <property type="entry name" value="CHROMOSOME 20 ORF85 FAMILY MEMBER"/>
    <property type="match status" value="1"/>
</dbReference>
<proteinExistence type="predicted"/>
<gene>
    <name evidence="2" type="ORF">EOD39_3240</name>
</gene>
<dbReference type="InterPro" id="IPR020339">
    <property type="entry name" value="C20orf85-like"/>
</dbReference>
<dbReference type="Proteomes" id="UP000289886">
    <property type="component" value="Unassembled WGS sequence"/>
</dbReference>
<protein>
    <submittedName>
        <fullName evidence="2">Uncharacterized protein</fullName>
    </submittedName>
</protein>
<accession>A0A444UPB5</accession>
<evidence type="ECO:0000313" key="3">
    <source>
        <dbReference type="Proteomes" id="UP000289886"/>
    </source>
</evidence>
<reference evidence="2 3" key="1">
    <citation type="submission" date="2019-01" db="EMBL/GenBank/DDBJ databases">
        <title>Draft Genome and Complete Hox-Cluster Characterization of the Sterlet Sturgeon (Acipenser ruthenus).</title>
        <authorList>
            <person name="Wei Q."/>
        </authorList>
    </citation>
    <scope>NUCLEOTIDE SEQUENCE [LARGE SCALE GENOMIC DNA]</scope>
    <source>
        <strain evidence="2">WHYD16114868_AA</strain>
        <tissue evidence="2">Blood</tissue>
    </source>
</reference>
<dbReference type="EMBL" id="SCEB01214141">
    <property type="protein sequence ID" value="RXM37016.1"/>
    <property type="molecule type" value="Genomic_DNA"/>
</dbReference>
<sequence>MGSRQADLRRTTSAGYRLPERSAVDLTSNCTTSASRQTENKSRTAESSGKNLPPAGNSDKRDTVKQDQIWKESIHAEWQGNKQWQRNWSFLKDFDQLGRPKAEEPLPEYVPVFSDKVPNTTNRTFGSRMNTDIGQTLIHKDSLLLRGNRRKKLSQDLLPC</sequence>
<feature type="compositionally biased region" description="Polar residues" evidence="1">
    <location>
        <begin position="25"/>
        <end position="37"/>
    </location>
</feature>
<keyword evidence="3" id="KW-1185">Reference proteome</keyword>
<dbReference type="OrthoDB" id="9972212at2759"/>
<evidence type="ECO:0000313" key="2">
    <source>
        <dbReference type="EMBL" id="RXM37016.1"/>
    </source>
</evidence>
<feature type="region of interest" description="Disordered" evidence="1">
    <location>
        <begin position="1"/>
        <end position="65"/>
    </location>
</feature>
<organism evidence="2 3">
    <name type="scientific">Acipenser ruthenus</name>
    <name type="common">Sterlet sturgeon</name>
    <dbReference type="NCBI Taxonomy" id="7906"/>
    <lineage>
        <taxon>Eukaryota</taxon>
        <taxon>Metazoa</taxon>
        <taxon>Chordata</taxon>
        <taxon>Craniata</taxon>
        <taxon>Vertebrata</taxon>
        <taxon>Euteleostomi</taxon>
        <taxon>Actinopterygii</taxon>
        <taxon>Chondrostei</taxon>
        <taxon>Acipenseriformes</taxon>
        <taxon>Acipenseridae</taxon>
        <taxon>Acipenser</taxon>
    </lineage>
</organism>
<feature type="compositionally biased region" description="Basic and acidic residues" evidence="1">
    <location>
        <begin position="1"/>
        <end position="10"/>
    </location>
</feature>
<comment type="caution">
    <text evidence="2">The sequence shown here is derived from an EMBL/GenBank/DDBJ whole genome shotgun (WGS) entry which is preliminary data.</text>
</comment>
<evidence type="ECO:0000256" key="1">
    <source>
        <dbReference type="SAM" id="MobiDB-lite"/>
    </source>
</evidence>
<dbReference type="Pfam" id="PF14945">
    <property type="entry name" value="LLC1"/>
    <property type="match status" value="1"/>
</dbReference>
<dbReference type="PANTHER" id="PTHR31909:SF2">
    <property type="entry name" value="RIKEN CDNA 2410004P03 GENE"/>
    <property type="match status" value="1"/>
</dbReference>
<dbReference type="AlphaFoldDB" id="A0A444UPB5"/>